<name>A0A386KLP0_9CAUD</name>
<dbReference type="GeneID" id="62648760"/>
<dbReference type="KEGG" id="vg:62648760"/>
<dbReference type="RefSeq" id="YP_009996836.1">
    <property type="nucleotide sequence ID" value="NC_052941.1"/>
</dbReference>
<keyword evidence="2" id="KW-1185">Reference proteome</keyword>
<reference evidence="1 2" key="1">
    <citation type="submission" date="2018-08" db="EMBL/GenBank/DDBJ databases">
        <authorList>
            <person name="Franke B.K."/>
            <person name="Bonilla J.A."/>
            <person name="Klyczek K."/>
            <person name="Garlena R.A."/>
            <person name="Russell D.A."/>
            <person name="Pope W.H."/>
            <person name="Jacobs-Sera D."/>
            <person name="Hatfull G.F."/>
        </authorList>
    </citation>
    <scope>NUCLEOTIDE SEQUENCE [LARGE SCALE GENOMIC DNA]</scope>
</reference>
<dbReference type="EMBL" id="MH825700">
    <property type="protein sequence ID" value="AYD86270.1"/>
    <property type="molecule type" value="Genomic_DNA"/>
</dbReference>
<evidence type="ECO:0000313" key="2">
    <source>
        <dbReference type="Proteomes" id="UP000282283"/>
    </source>
</evidence>
<proteinExistence type="predicted"/>
<protein>
    <submittedName>
        <fullName evidence="1">Uncharacterized protein</fullName>
    </submittedName>
</protein>
<evidence type="ECO:0000313" key="1">
    <source>
        <dbReference type="EMBL" id="AYD86270.1"/>
    </source>
</evidence>
<organism evidence="1 2">
    <name type="scientific">Microbacterium phage Efeko</name>
    <dbReference type="NCBI Taxonomy" id="2315704"/>
    <lineage>
        <taxon>Viruses</taxon>
        <taxon>Duplodnaviria</taxon>
        <taxon>Heunggongvirae</taxon>
        <taxon>Uroviricota</taxon>
        <taxon>Caudoviricetes</taxon>
        <taxon>Orlajensenviridae</taxon>
        <taxon>Pelczarvirinae</taxon>
        <taxon>Efekovirus</taxon>
        <taxon>Efekovirus efeko</taxon>
        <taxon>Efkovirus efeko</taxon>
    </lineage>
</organism>
<gene>
    <name evidence="1" type="primary">24</name>
    <name evidence="1" type="ORF">SEA_EFEKO_24</name>
</gene>
<accession>A0A386KLP0</accession>
<dbReference type="Proteomes" id="UP000282283">
    <property type="component" value="Genome"/>
</dbReference>
<sequence length="128" mass="14103">MSNPLTIPETAAQLSDLVDLARHCARRARRARLFDHLNASRRVGEQMDAARTHLVTIGSSYVETASALISAGTIELGGIVGQLDRLDLGIDRIAAERTDAYDVVAFIEHHGIHLYPWQRRALEALYAA</sequence>